<evidence type="ECO:0000313" key="3">
    <source>
        <dbReference type="EMBL" id="MCR2044564.1"/>
    </source>
</evidence>
<dbReference type="Proteomes" id="UP001142078">
    <property type="component" value="Unassembled WGS sequence"/>
</dbReference>
<feature type="transmembrane region" description="Helical" evidence="1">
    <location>
        <begin position="271"/>
        <end position="292"/>
    </location>
</feature>
<evidence type="ECO:0000313" key="4">
    <source>
        <dbReference type="Proteomes" id="UP001142078"/>
    </source>
</evidence>
<proteinExistence type="predicted"/>
<gene>
    <name evidence="3" type="ORF">NSA23_10625</name>
</gene>
<dbReference type="InterPro" id="IPR025645">
    <property type="entry name" value="DUF4349"/>
</dbReference>
<dbReference type="Pfam" id="PF14257">
    <property type="entry name" value="DUF4349"/>
    <property type="match status" value="1"/>
</dbReference>
<protein>
    <submittedName>
        <fullName evidence="3">DUF4349 domain-containing protein</fullName>
    </submittedName>
</protein>
<evidence type="ECO:0000259" key="2">
    <source>
        <dbReference type="Pfam" id="PF14257"/>
    </source>
</evidence>
<comment type="caution">
    <text evidence="3">The sequence shown here is derived from an EMBL/GenBank/DDBJ whole genome shotgun (WGS) entry which is preliminary data.</text>
</comment>
<keyword evidence="1" id="KW-0812">Transmembrane</keyword>
<organism evidence="3 4">
    <name type="scientific">Anaerosalibacter massiliensis</name>
    <dbReference type="NCBI Taxonomy" id="1347392"/>
    <lineage>
        <taxon>Bacteria</taxon>
        <taxon>Bacillati</taxon>
        <taxon>Bacillota</taxon>
        <taxon>Tissierellia</taxon>
        <taxon>Tissierellales</taxon>
        <taxon>Sporanaerobacteraceae</taxon>
        <taxon>Anaerosalibacter</taxon>
    </lineage>
</organism>
<feature type="domain" description="DUF4349" evidence="2">
    <location>
        <begin position="76"/>
        <end position="292"/>
    </location>
</feature>
<sequence>MWEKKRIIVISLIVLIVISVSLTLIPKNTNKSTRDNIVNHEMASNTKSVENSTEDDEIALDNGATENKVDNKSSSQKIITNLFISMETKEFDNSINHLNNIVNKYKGYIENSDISYNNHVNNNIYKYAQYTIRMPKNSVDKFTNEINKIGNIISQSTSKEDITKEYYDTESKLNVLKIKEERILKILESAEKIEDILKLEDELNKVIYEKESITNEMKDMDNKISYSTLIINITEVDKFSNIETTKTSFGEKIINTFNNSLYFLKLTMENIIIIVIYILPFALIIGLVYLIINKFIRKK</sequence>
<name>A0A9X2S5Q1_9FIRM</name>
<evidence type="ECO:0000256" key="1">
    <source>
        <dbReference type="SAM" id="Phobius"/>
    </source>
</evidence>
<accession>A0A9X2S5Q1</accession>
<keyword evidence="1" id="KW-0472">Membrane</keyword>
<reference evidence="3" key="1">
    <citation type="submission" date="2022-07" db="EMBL/GenBank/DDBJ databases">
        <title>Enhanced cultured diversity of the mouse gut microbiota enables custom-made synthetic communities.</title>
        <authorList>
            <person name="Afrizal A."/>
        </authorList>
    </citation>
    <scope>NUCLEOTIDE SEQUENCE</scope>
    <source>
        <strain evidence="3">DSM 29482</strain>
    </source>
</reference>
<dbReference type="AlphaFoldDB" id="A0A9X2S5Q1"/>
<dbReference type="RefSeq" id="WP_257490533.1">
    <property type="nucleotide sequence ID" value="NZ_JANJZL010000007.1"/>
</dbReference>
<dbReference type="EMBL" id="JANJZL010000007">
    <property type="protein sequence ID" value="MCR2044564.1"/>
    <property type="molecule type" value="Genomic_DNA"/>
</dbReference>
<keyword evidence="1" id="KW-1133">Transmembrane helix</keyword>
<keyword evidence="4" id="KW-1185">Reference proteome</keyword>